<dbReference type="GO" id="GO:0004252">
    <property type="term" value="F:serine-type endopeptidase activity"/>
    <property type="evidence" value="ECO:0007669"/>
    <property type="project" value="InterPro"/>
</dbReference>
<evidence type="ECO:0000256" key="2">
    <source>
        <dbReference type="ARBA" id="ARBA00022801"/>
    </source>
</evidence>
<sequence>MRAIPLLFVGLISLLLPHGGNLAMAQTATETPSDDPNLWLEDVTGEKALDWVKEQNKESTAQLTESEDFQQLQEKILKILNSNERIPFVVKRGPYYYNFWQDGEHPRGLWRRTTPEEYKKENPKWDVIIDVDALGKEEGENWVWHGVSLLRPDYRHAIVKLSRGGADADIKREFDMETREFVKDGFYLPEAKSRVSWKDKDTLIVGTNFGEGSLTDSGYPRIVKEWKRGTELSEAKTIFEGEKSDVSVTGIYDETPGFEREFVSRAITFYTSKLWEVKNGELVEIEKPDDAEVNVHREWIFVQPRSTWEVGGKTYEPGALLVGNYDDYMAGKREFTVLFEPTDRKSLAGYSPTKNHLIVNELDNVRNKLYLWTPGKDGKWKSEPLPGAPEFGSISAGAVDEEESDEFFLTVTDYTLPTTLYLGTCGDAKLEKLKSLPAFYDATGMVVEQFEATSKDGTKIPYFQVSHKDLKLDGKNATLLYGYGGFEVPLTPNYSATTGTAWLTEGGVFVVANIRGGGEFGPKWHQAALKENRHKAYEDFIAVAEDLIARKVTTPEHLGVMGGSNGGLLTGNMLVLRPDLWGAVVSQVPLLDMKRFHMLLAGASWMGEYGNPDDPEQWEFMQTFSPYHLVKKDVKYPNTLFTTSTRDDRVHPGHARKMVARMKEMGHPVLYYENIEGGHAGAADNKQRAFMTALTYEFLKQQLMGK</sequence>
<evidence type="ECO:0000256" key="1">
    <source>
        <dbReference type="ARBA" id="ARBA00022670"/>
    </source>
</evidence>
<proteinExistence type="predicted"/>
<evidence type="ECO:0000313" key="8">
    <source>
        <dbReference type="Proteomes" id="UP000240009"/>
    </source>
</evidence>
<name>A0A2S8F1Y0_9BACT</name>
<dbReference type="SUPFAM" id="SSF50993">
    <property type="entry name" value="Peptidase/esterase 'gauge' domain"/>
    <property type="match status" value="1"/>
</dbReference>
<keyword evidence="1" id="KW-0645">Protease</keyword>
<dbReference type="Gene3D" id="2.130.10.120">
    <property type="entry name" value="Prolyl oligopeptidase, N-terminal domain"/>
    <property type="match status" value="1"/>
</dbReference>
<feature type="domain" description="Peptidase S9 prolyl oligopeptidase catalytic" evidence="5">
    <location>
        <begin position="500"/>
        <end position="703"/>
    </location>
</feature>
<evidence type="ECO:0000256" key="3">
    <source>
        <dbReference type="ARBA" id="ARBA00022825"/>
    </source>
</evidence>
<dbReference type="InterPro" id="IPR023302">
    <property type="entry name" value="Pept_S9A_N"/>
</dbReference>
<evidence type="ECO:0000259" key="6">
    <source>
        <dbReference type="Pfam" id="PF02897"/>
    </source>
</evidence>
<evidence type="ECO:0000313" key="7">
    <source>
        <dbReference type="EMBL" id="PQO25914.1"/>
    </source>
</evidence>
<dbReference type="Pfam" id="PF02897">
    <property type="entry name" value="Peptidase_S9_N"/>
    <property type="match status" value="1"/>
</dbReference>
<keyword evidence="3" id="KW-0720">Serine protease</keyword>
<dbReference type="RefSeq" id="WP_105357429.1">
    <property type="nucleotide sequence ID" value="NZ_PUIA01000069.1"/>
</dbReference>
<dbReference type="Proteomes" id="UP000240009">
    <property type="component" value="Unassembled WGS sequence"/>
</dbReference>
<dbReference type="Pfam" id="PF00326">
    <property type="entry name" value="Peptidase_S9"/>
    <property type="match status" value="1"/>
</dbReference>
<dbReference type="EMBL" id="PUIA01000069">
    <property type="protein sequence ID" value="PQO25914.1"/>
    <property type="molecule type" value="Genomic_DNA"/>
</dbReference>
<dbReference type="AlphaFoldDB" id="A0A2S8F1Y0"/>
<dbReference type="InterPro" id="IPR029058">
    <property type="entry name" value="AB_hydrolase_fold"/>
</dbReference>
<dbReference type="SUPFAM" id="SSF53474">
    <property type="entry name" value="alpha/beta-Hydrolases"/>
    <property type="match status" value="1"/>
</dbReference>
<gene>
    <name evidence="7" type="ORF">C5Y96_20885</name>
</gene>
<feature type="domain" description="Peptidase S9A N-terminal" evidence="6">
    <location>
        <begin position="33"/>
        <end position="251"/>
    </location>
</feature>
<keyword evidence="2" id="KW-0378">Hydrolase</keyword>
<dbReference type="PANTHER" id="PTHR42881:SF13">
    <property type="entry name" value="PROLYL ENDOPEPTIDASE"/>
    <property type="match status" value="1"/>
</dbReference>
<organism evidence="7 8">
    <name type="scientific">Blastopirellula marina</name>
    <dbReference type="NCBI Taxonomy" id="124"/>
    <lineage>
        <taxon>Bacteria</taxon>
        <taxon>Pseudomonadati</taxon>
        <taxon>Planctomycetota</taxon>
        <taxon>Planctomycetia</taxon>
        <taxon>Pirellulales</taxon>
        <taxon>Pirellulaceae</taxon>
        <taxon>Blastopirellula</taxon>
    </lineage>
</organism>
<feature type="signal peptide" evidence="4">
    <location>
        <begin position="1"/>
        <end position="25"/>
    </location>
</feature>
<dbReference type="InterPro" id="IPR002470">
    <property type="entry name" value="Peptidase_S9A"/>
</dbReference>
<dbReference type="InterPro" id="IPR001375">
    <property type="entry name" value="Peptidase_S9_cat"/>
</dbReference>
<keyword evidence="4" id="KW-0732">Signal</keyword>
<evidence type="ECO:0000256" key="4">
    <source>
        <dbReference type="SAM" id="SignalP"/>
    </source>
</evidence>
<accession>A0A2S8F1Y0</accession>
<dbReference type="PANTHER" id="PTHR42881">
    <property type="entry name" value="PROLYL ENDOPEPTIDASE"/>
    <property type="match status" value="1"/>
</dbReference>
<protein>
    <submittedName>
        <fullName evidence="7">S9 family peptidase</fullName>
    </submittedName>
</protein>
<reference evidence="7 8" key="1">
    <citation type="submission" date="2018-02" db="EMBL/GenBank/DDBJ databases">
        <title>Comparative genomes isolates from brazilian mangrove.</title>
        <authorList>
            <person name="Araujo J.E."/>
            <person name="Taketani R.G."/>
            <person name="Silva M.C.P."/>
            <person name="Loureco M.V."/>
            <person name="Andreote F.D."/>
        </authorList>
    </citation>
    <scope>NUCLEOTIDE SEQUENCE [LARGE SCALE GENOMIC DNA]</scope>
    <source>
        <strain evidence="7 8">HEX-2 MGV</strain>
    </source>
</reference>
<dbReference type="GO" id="GO:0005829">
    <property type="term" value="C:cytosol"/>
    <property type="evidence" value="ECO:0007669"/>
    <property type="project" value="TreeGrafter"/>
</dbReference>
<dbReference type="OrthoDB" id="9801421at2"/>
<comment type="caution">
    <text evidence="7">The sequence shown here is derived from an EMBL/GenBank/DDBJ whole genome shotgun (WGS) entry which is preliminary data.</text>
</comment>
<evidence type="ECO:0000259" key="5">
    <source>
        <dbReference type="Pfam" id="PF00326"/>
    </source>
</evidence>
<dbReference type="PRINTS" id="PR00862">
    <property type="entry name" value="PROLIGOPTASE"/>
</dbReference>
<dbReference type="Gene3D" id="3.40.50.1820">
    <property type="entry name" value="alpha/beta hydrolase"/>
    <property type="match status" value="1"/>
</dbReference>
<dbReference type="GO" id="GO:0070012">
    <property type="term" value="F:oligopeptidase activity"/>
    <property type="evidence" value="ECO:0007669"/>
    <property type="project" value="TreeGrafter"/>
</dbReference>
<feature type="chain" id="PRO_5015728138" evidence="4">
    <location>
        <begin position="26"/>
        <end position="706"/>
    </location>
</feature>
<dbReference type="GO" id="GO:0006508">
    <property type="term" value="P:proteolysis"/>
    <property type="evidence" value="ECO:0007669"/>
    <property type="project" value="UniProtKB-KW"/>
</dbReference>
<dbReference type="InterPro" id="IPR051167">
    <property type="entry name" value="Prolyl_oligopep/macrocyclase"/>
</dbReference>